<keyword evidence="9" id="KW-1185">Reference proteome</keyword>
<evidence type="ECO:0000313" key="8">
    <source>
        <dbReference type="EMBL" id="GAA3984262.1"/>
    </source>
</evidence>
<comment type="caution">
    <text evidence="8">The sequence shown here is derived from an EMBL/GenBank/DDBJ whole genome shotgun (WGS) entry which is preliminary data.</text>
</comment>
<keyword evidence="3 6" id="KW-0812">Transmembrane</keyword>
<evidence type="ECO:0000256" key="6">
    <source>
        <dbReference type="SAM" id="Phobius"/>
    </source>
</evidence>
<protein>
    <recommendedName>
        <fullName evidence="7">Polysaccharide chain length determinant N-terminal domain-containing protein</fullName>
    </recommendedName>
</protein>
<feature type="transmembrane region" description="Helical" evidence="6">
    <location>
        <begin position="328"/>
        <end position="347"/>
    </location>
</feature>
<evidence type="ECO:0000256" key="1">
    <source>
        <dbReference type="ARBA" id="ARBA00004651"/>
    </source>
</evidence>
<dbReference type="SUPFAM" id="SSF160355">
    <property type="entry name" value="Bacterial polysaccharide co-polymerase-like"/>
    <property type="match status" value="1"/>
</dbReference>
<evidence type="ECO:0000313" key="9">
    <source>
        <dbReference type="Proteomes" id="UP001501627"/>
    </source>
</evidence>
<keyword evidence="5 6" id="KW-0472">Membrane</keyword>
<reference evidence="9" key="1">
    <citation type="journal article" date="2019" name="Int. J. Syst. Evol. Microbiol.">
        <title>The Global Catalogue of Microorganisms (GCM) 10K type strain sequencing project: providing services to taxonomists for standard genome sequencing and annotation.</title>
        <authorList>
            <consortium name="The Broad Institute Genomics Platform"/>
            <consortium name="The Broad Institute Genome Sequencing Center for Infectious Disease"/>
            <person name="Wu L."/>
            <person name="Ma J."/>
        </authorList>
    </citation>
    <scope>NUCLEOTIDE SEQUENCE [LARGE SCALE GENOMIC DNA]</scope>
    <source>
        <strain evidence="9">JCM 17561</strain>
    </source>
</reference>
<evidence type="ECO:0000256" key="5">
    <source>
        <dbReference type="ARBA" id="ARBA00023136"/>
    </source>
</evidence>
<keyword evidence="4 6" id="KW-1133">Transmembrane helix</keyword>
<dbReference type="PANTHER" id="PTHR32309:SF13">
    <property type="entry name" value="FERRIC ENTEROBACTIN TRANSPORT PROTEIN FEPE"/>
    <property type="match status" value="1"/>
</dbReference>
<keyword evidence="2" id="KW-1003">Cell membrane</keyword>
<accession>A0ABP7QKS8</accession>
<evidence type="ECO:0000256" key="2">
    <source>
        <dbReference type="ARBA" id="ARBA00022475"/>
    </source>
</evidence>
<evidence type="ECO:0000256" key="3">
    <source>
        <dbReference type="ARBA" id="ARBA00022692"/>
    </source>
</evidence>
<gene>
    <name evidence="8" type="ORF">GCM10022279_04480</name>
</gene>
<dbReference type="InterPro" id="IPR050445">
    <property type="entry name" value="Bact_polysacc_biosynth/exp"/>
</dbReference>
<dbReference type="EMBL" id="BAABBP010000002">
    <property type="protein sequence ID" value="GAA3984262.1"/>
    <property type="molecule type" value="Genomic_DNA"/>
</dbReference>
<dbReference type="Gene3D" id="3.30.1890.10">
    <property type="entry name" value="FepE-like"/>
    <property type="match status" value="1"/>
</dbReference>
<feature type="domain" description="Polysaccharide chain length determinant N-terminal" evidence="7">
    <location>
        <begin position="16"/>
        <end position="76"/>
    </location>
</feature>
<dbReference type="Proteomes" id="UP001501627">
    <property type="component" value="Unassembled WGS sequence"/>
</dbReference>
<dbReference type="Pfam" id="PF02706">
    <property type="entry name" value="Wzz"/>
    <property type="match status" value="1"/>
</dbReference>
<sequence length="368" mass="41370">MNQMLYIPEKKFREDDEISLTEIYEILRKSWIWVVALAVLGATLGGLLAFMLPKKFQASVYVEPPLAVQYMEANALRTSVSGLKWVSGDHLYGIFLNQLLSDESRHDFFENVYLPSLTKKPQSDLEKNTLYKSVMPKLIAVKEPVPKKGRQLYSVEIQASTGKDTVDWMRAFLARVESAARVRWIEGEQKIIDVTIKNIEKDLMEKYELTRSHREDREVRLDEAFRVAKAVGQLGPQLTTGQLPKQDGIAGYADGSSLYARGVKSLGAEIEILREREDDSAFIDGLREAQAKLKSLRGQHLQQQAVGMYRIDGQLLEPAKPNSPKKGLLIIVGFLLGGFCGVLAAFIRNFIMAKNASAKTQERSISFA</sequence>
<dbReference type="InterPro" id="IPR003856">
    <property type="entry name" value="LPS_length_determ_N"/>
</dbReference>
<organism evidence="8 9">
    <name type="scientific">Comamonas faecalis</name>
    <dbReference type="NCBI Taxonomy" id="1387849"/>
    <lineage>
        <taxon>Bacteria</taxon>
        <taxon>Pseudomonadati</taxon>
        <taxon>Pseudomonadota</taxon>
        <taxon>Betaproteobacteria</taxon>
        <taxon>Burkholderiales</taxon>
        <taxon>Comamonadaceae</taxon>
        <taxon>Comamonas</taxon>
    </lineage>
</organism>
<comment type="subcellular location">
    <subcellularLocation>
        <location evidence="1">Cell membrane</location>
        <topology evidence="1">Multi-pass membrane protein</topology>
    </subcellularLocation>
</comment>
<feature type="transmembrane region" description="Helical" evidence="6">
    <location>
        <begin position="31"/>
        <end position="52"/>
    </location>
</feature>
<proteinExistence type="predicted"/>
<dbReference type="PANTHER" id="PTHR32309">
    <property type="entry name" value="TYROSINE-PROTEIN KINASE"/>
    <property type="match status" value="1"/>
</dbReference>
<name>A0ABP7QKS8_9BURK</name>
<evidence type="ECO:0000259" key="7">
    <source>
        <dbReference type="Pfam" id="PF02706"/>
    </source>
</evidence>
<dbReference type="RefSeq" id="WP_103045372.1">
    <property type="nucleotide sequence ID" value="NZ_BAABBP010000002.1"/>
</dbReference>
<evidence type="ECO:0000256" key="4">
    <source>
        <dbReference type="ARBA" id="ARBA00022989"/>
    </source>
</evidence>